<proteinExistence type="predicted"/>
<dbReference type="EMBL" id="ML979007">
    <property type="protein sequence ID" value="KAF1923272.1"/>
    <property type="molecule type" value="Genomic_DNA"/>
</dbReference>
<dbReference type="GeneID" id="54346997"/>
<dbReference type="GO" id="GO:0003676">
    <property type="term" value="F:nucleic acid binding"/>
    <property type="evidence" value="ECO:0007669"/>
    <property type="project" value="InterPro"/>
</dbReference>
<evidence type="ECO:0000313" key="2">
    <source>
        <dbReference type="Proteomes" id="UP000800082"/>
    </source>
</evidence>
<gene>
    <name evidence="1" type="ORF">M421DRAFT_327637</name>
</gene>
<dbReference type="RefSeq" id="XP_033443525.1">
    <property type="nucleotide sequence ID" value="XM_033589350.1"/>
</dbReference>
<organism evidence="1 2">
    <name type="scientific">Didymella exigua CBS 183.55</name>
    <dbReference type="NCBI Taxonomy" id="1150837"/>
    <lineage>
        <taxon>Eukaryota</taxon>
        <taxon>Fungi</taxon>
        <taxon>Dikarya</taxon>
        <taxon>Ascomycota</taxon>
        <taxon>Pezizomycotina</taxon>
        <taxon>Dothideomycetes</taxon>
        <taxon>Pleosporomycetidae</taxon>
        <taxon>Pleosporales</taxon>
        <taxon>Pleosporineae</taxon>
        <taxon>Didymellaceae</taxon>
        <taxon>Didymella</taxon>
    </lineage>
</organism>
<dbReference type="Gene3D" id="3.30.420.10">
    <property type="entry name" value="Ribonuclease H-like superfamily/Ribonuclease H"/>
    <property type="match status" value="1"/>
</dbReference>
<name>A0A6A5R6C9_9PLEO</name>
<dbReference type="InterPro" id="IPR012337">
    <property type="entry name" value="RNaseH-like_sf"/>
</dbReference>
<dbReference type="AlphaFoldDB" id="A0A6A5R6C9"/>
<protein>
    <submittedName>
        <fullName evidence="1">Uncharacterized protein</fullName>
    </submittedName>
</protein>
<reference evidence="1" key="1">
    <citation type="journal article" date="2020" name="Stud. Mycol.">
        <title>101 Dothideomycetes genomes: a test case for predicting lifestyles and emergence of pathogens.</title>
        <authorList>
            <person name="Haridas S."/>
            <person name="Albert R."/>
            <person name="Binder M."/>
            <person name="Bloem J."/>
            <person name="Labutti K."/>
            <person name="Salamov A."/>
            <person name="Andreopoulos B."/>
            <person name="Baker S."/>
            <person name="Barry K."/>
            <person name="Bills G."/>
            <person name="Bluhm B."/>
            <person name="Cannon C."/>
            <person name="Castanera R."/>
            <person name="Culley D."/>
            <person name="Daum C."/>
            <person name="Ezra D."/>
            <person name="Gonzalez J."/>
            <person name="Henrissat B."/>
            <person name="Kuo A."/>
            <person name="Liang C."/>
            <person name="Lipzen A."/>
            <person name="Lutzoni F."/>
            <person name="Magnuson J."/>
            <person name="Mondo S."/>
            <person name="Nolan M."/>
            <person name="Ohm R."/>
            <person name="Pangilinan J."/>
            <person name="Park H.-J."/>
            <person name="Ramirez L."/>
            <person name="Alfaro M."/>
            <person name="Sun H."/>
            <person name="Tritt A."/>
            <person name="Yoshinaga Y."/>
            <person name="Zwiers L.-H."/>
            <person name="Turgeon B."/>
            <person name="Goodwin S."/>
            <person name="Spatafora J."/>
            <person name="Crous P."/>
            <person name="Grigoriev I."/>
        </authorList>
    </citation>
    <scope>NUCLEOTIDE SEQUENCE</scope>
    <source>
        <strain evidence="1">CBS 183.55</strain>
    </source>
</reference>
<evidence type="ECO:0000313" key="1">
    <source>
        <dbReference type="EMBL" id="KAF1923272.1"/>
    </source>
</evidence>
<dbReference type="InterPro" id="IPR036397">
    <property type="entry name" value="RNaseH_sf"/>
</dbReference>
<accession>A0A6A5R6C9</accession>
<sequence>MGPDTASTVYAAELQGISLALQIAQEYASRNGARRDIAIYTDNQATIWSIAKAEGRSGAYILADIARQAQELQDKGRTVTV</sequence>
<dbReference type="SUPFAM" id="SSF53098">
    <property type="entry name" value="Ribonuclease H-like"/>
    <property type="match status" value="1"/>
</dbReference>
<dbReference type="OrthoDB" id="3794554at2759"/>
<dbReference type="Proteomes" id="UP000800082">
    <property type="component" value="Unassembled WGS sequence"/>
</dbReference>
<keyword evidence="2" id="KW-1185">Reference proteome</keyword>